<dbReference type="InterPro" id="IPR016039">
    <property type="entry name" value="Thiolase-like"/>
</dbReference>
<dbReference type="GO" id="GO:0016747">
    <property type="term" value="F:acyltransferase activity, transferring groups other than amino-acyl groups"/>
    <property type="evidence" value="ECO:0007669"/>
    <property type="project" value="InterPro"/>
</dbReference>
<dbReference type="Pfam" id="PF22691">
    <property type="entry name" value="Thiolase_C_1"/>
    <property type="match status" value="1"/>
</dbReference>
<dbReference type="RefSeq" id="WP_185717041.1">
    <property type="nucleotide sequence ID" value="NZ_BAAAWI010000001.1"/>
</dbReference>
<evidence type="ECO:0000259" key="1">
    <source>
        <dbReference type="Pfam" id="PF22691"/>
    </source>
</evidence>
<dbReference type="InterPro" id="IPR055140">
    <property type="entry name" value="Thiolase_C_2"/>
</dbReference>
<evidence type="ECO:0000313" key="3">
    <source>
        <dbReference type="Proteomes" id="UP000515728"/>
    </source>
</evidence>
<dbReference type="CDD" id="cd00829">
    <property type="entry name" value="SCP-x_thiolase"/>
    <property type="match status" value="1"/>
</dbReference>
<organism evidence="2 3">
    <name type="scientific">Pseudonocardia petroleophila</name>
    <dbReference type="NCBI Taxonomy" id="37331"/>
    <lineage>
        <taxon>Bacteria</taxon>
        <taxon>Bacillati</taxon>
        <taxon>Actinomycetota</taxon>
        <taxon>Actinomycetes</taxon>
        <taxon>Pseudonocardiales</taxon>
        <taxon>Pseudonocardiaceae</taxon>
        <taxon>Pseudonocardia</taxon>
    </lineage>
</organism>
<dbReference type="PANTHER" id="PTHR42870:SF1">
    <property type="entry name" value="NON-SPECIFIC LIPID-TRANSFER PROTEIN-LIKE 2"/>
    <property type="match status" value="1"/>
</dbReference>
<proteinExistence type="predicted"/>
<accession>A0A7G7MBW8</accession>
<dbReference type="Gene3D" id="3.40.47.10">
    <property type="match status" value="1"/>
</dbReference>
<name>A0A7G7MBW8_9PSEU</name>
<keyword evidence="3" id="KW-1185">Reference proteome</keyword>
<feature type="domain" description="Thiolase C-terminal" evidence="1">
    <location>
        <begin position="244"/>
        <end position="387"/>
    </location>
</feature>
<protein>
    <submittedName>
        <fullName evidence="2">Thiolase family protein</fullName>
    </submittedName>
</protein>
<reference evidence="2 3" key="1">
    <citation type="submission" date="2020-08" db="EMBL/GenBank/DDBJ databases">
        <authorList>
            <person name="Mo P."/>
        </authorList>
    </citation>
    <scope>NUCLEOTIDE SEQUENCE [LARGE SCALE GENOMIC DNA]</scope>
    <source>
        <strain evidence="2 3">CGMCC 4.1532</strain>
    </source>
</reference>
<dbReference type="KEGG" id="ppel:H6H00_18725"/>
<dbReference type="AlphaFoldDB" id="A0A7G7MBW8"/>
<gene>
    <name evidence="2" type="ORF">H6H00_18725</name>
</gene>
<dbReference type="InterPro" id="IPR002155">
    <property type="entry name" value="Thiolase"/>
</dbReference>
<dbReference type="SUPFAM" id="SSF53901">
    <property type="entry name" value="Thiolase-like"/>
    <property type="match status" value="2"/>
</dbReference>
<evidence type="ECO:0000313" key="2">
    <source>
        <dbReference type="EMBL" id="QNG50279.1"/>
    </source>
</evidence>
<dbReference type="PIRSF" id="PIRSF000429">
    <property type="entry name" value="Ac-CoA_Ac_transf"/>
    <property type="match status" value="1"/>
</dbReference>
<dbReference type="Proteomes" id="UP000515728">
    <property type="component" value="Chromosome"/>
</dbReference>
<dbReference type="PANTHER" id="PTHR42870">
    <property type="entry name" value="ACETYL-COA C-ACETYLTRANSFERASE"/>
    <property type="match status" value="1"/>
</dbReference>
<dbReference type="EMBL" id="CP060131">
    <property type="protein sequence ID" value="QNG50279.1"/>
    <property type="molecule type" value="Genomic_DNA"/>
</dbReference>
<sequence length="392" mass="41097">MRNDPALAAVTEIRPGRYPELDELALHSAVISAFLDQWDVRPGDIDGVLAAPTGVLTEGGADVAVHEKVADELGIRPRFSQTMYAGGAGYALMVARAAEAIAAGRADAVLCISAGKFPKVGAASGEKIAKFVSHPEFEYPYGTYIPVLYALFAQRWMAETGATGEDLAAVAVAQRQWALLHPDAFMRDKGPLTVADVLGSRMIASPFHLYDCSVPLEGGAALLVTSGERARAVNERPAYLLGYGEVHMEGAVSMRSTFDTGGATDAARQAFAMSGLAPSEIDVAQLYDSFSSNPLMYLEECGLAGRGKAPELYRSGATAPGGSLPVNTYGGLMSFGHTGDASGMSMVVEGALQVMGRAGDRQAPRTSTALVHTHGGMLSEHATLILGDRAES</sequence>